<accession>A0A4U8Z185</accession>
<evidence type="ECO:0000313" key="2">
    <source>
        <dbReference type="Proteomes" id="UP000294360"/>
    </source>
</evidence>
<evidence type="ECO:0000313" key="1">
    <source>
        <dbReference type="EMBL" id="VFU09032.1"/>
    </source>
</evidence>
<dbReference type="EMBL" id="LR536450">
    <property type="protein sequence ID" value="VFU09032.1"/>
    <property type="molecule type" value="Genomic_DNA"/>
</dbReference>
<organism evidence="1 2">
    <name type="scientific">Methylocella tundrae</name>
    <dbReference type="NCBI Taxonomy" id="227605"/>
    <lineage>
        <taxon>Bacteria</taxon>
        <taxon>Pseudomonadati</taxon>
        <taxon>Pseudomonadota</taxon>
        <taxon>Alphaproteobacteria</taxon>
        <taxon>Hyphomicrobiales</taxon>
        <taxon>Beijerinckiaceae</taxon>
        <taxon>Methylocella</taxon>
    </lineage>
</organism>
<protein>
    <submittedName>
        <fullName evidence="1">Uncharacterized protein</fullName>
    </submittedName>
</protein>
<dbReference type="AlphaFoldDB" id="A0A4U8Z185"/>
<dbReference type="KEGG" id="mtun:MTUNDRAET4_2139"/>
<name>A0A4U8Z185_METTU</name>
<sequence length="98" mass="11850">MEQTCFITIQNEDEVLANFDKFVHTHHYEINSNFYDSWIARHPRRTGEAWWNQYLECKFLPDNPVPKNATFPELWGWLQPFKEPERLFELKKTNSDSS</sequence>
<gene>
    <name evidence="1" type="ORF">MTUNDRAET4_2139</name>
</gene>
<dbReference type="Proteomes" id="UP000294360">
    <property type="component" value="Chromosome"/>
</dbReference>
<reference evidence="1 2" key="1">
    <citation type="submission" date="2019-03" db="EMBL/GenBank/DDBJ databases">
        <authorList>
            <person name="Kox A.R. M."/>
        </authorList>
    </citation>
    <scope>NUCLEOTIDE SEQUENCE [LARGE SCALE GENOMIC DNA]</scope>
    <source>
        <strain evidence="1">MTUNDRAET4 annotated genome</strain>
    </source>
</reference>
<proteinExistence type="predicted"/>